<organism evidence="1 2">
    <name type="scientific">Streblomastix strix</name>
    <dbReference type="NCBI Taxonomy" id="222440"/>
    <lineage>
        <taxon>Eukaryota</taxon>
        <taxon>Metamonada</taxon>
        <taxon>Preaxostyla</taxon>
        <taxon>Oxymonadida</taxon>
        <taxon>Streblomastigidae</taxon>
        <taxon>Streblomastix</taxon>
    </lineage>
</organism>
<accession>A0A5J4QEI4</accession>
<evidence type="ECO:0000313" key="2">
    <source>
        <dbReference type="Proteomes" id="UP000324800"/>
    </source>
</evidence>
<dbReference type="Proteomes" id="UP000324800">
    <property type="component" value="Unassembled WGS sequence"/>
</dbReference>
<comment type="caution">
    <text evidence="1">The sequence shown here is derived from an EMBL/GenBank/DDBJ whole genome shotgun (WGS) entry which is preliminary data.</text>
</comment>
<evidence type="ECO:0000313" key="1">
    <source>
        <dbReference type="EMBL" id="KAA6320436.1"/>
    </source>
</evidence>
<name>A0A5J4QEI4_9EUKA</name>
<proteinExistence type="predicted"/>
<gene>
    <name evidence="1" type="ORF">EZS28_054682</name>
</gene>
<reference evidence="1 2" key="1">
    <citation type="submission" date="2019-03" db="EMBL/GenBank/DDBJ databases">
        <title>Single cell metagenomics reveals metabolic interactions within the superorganism composed of flagellate Streblomastix strix and complex community of Bacteroidetes bacteria on its surface.</title>
        <authorList>
            <person name="Treitli S.C."/>
            <person name="Kolisko M."/>
            <person name="Husnik F."/>
            <person name="Keeling P."/>
            <person name="Hampl V."/>
        </authorList>
    </citation>
    <scope>NUCLEOTIDE SEQUENCE [LARGE SCALE GENOMIC DNA]</scope>
    <source>
        <strain evidence="1">ST1C</strain>
    </source>
</reference>
<sequence>VIACRVNAFTSAYVAPAALNLVIIAWRIVGPVQGDVIPALLMIAVNWWLQDSLCIPLLDPFSQCFNWTTNAATFFKYNCVNDYLLPFGSLGFERYGMRIINHLRLFHKYKLCHTSGTEGNDHSHCSLLNFFWNCWSLSTDVVKEYLEVPYGWKSGFRLD</sequence>
<feature type="non-terminal residue" evidence="1">
    <location>
        <position position="1"/>
    </location>
</feature>
<protein>
    <submittedName>
        <fullName evidence="1">Uncharacterized protein</fullName>
    </submittedName>
</protein>
<dbReference type="AlphaFoldDB" id="A0A5J4QEI4"/>
<dbReference type="EMBL" id="SNRW01045550">
    <property type="protein sequence ID" value="KAA6320436.1"/>
    <property type="molecule type" value="Genomic_DNA"/>
</dbReference>